<dbReference type="Gene3D" id="2.60.40.1120">
    <property type="entry name" value="Carboxypeptidase-like, regulatory domain"/>
    <property type="match status" value="1"/>
</dbReference>
<name>A0A170Z8Z0_9BACT</name>
<dbReference type="SUPFAM" id="SSF49464">
    <property type="entry name" value="Carboxypeptidase regulatory domain-like"/>
    <property type="match status" value="1"/>
</dbReference>
<reference evidence="4" key="2">
    <citation type="journal article" date="2017" name="Genome Announc.">
        <title>Draft genome sequence of Paludibacter jiangxiensis NM7(T), a propionate-producing fermentative bacterium.</title>
        <authorList>
            <person name="Qiu Y.-L."/>
            <person name="Tourlousse D.M."/>
            <person name="Matsuura N."/>
            <person name="Ohashi A."/>
            <person name="Sekiguchi Y."/>
        </authorList>
    </citation>
    <scope>NUCLEOTIDE SEQUENCE [LARGE SCALE GENOMIC DNA]</scope>
    <source>
        <strain evidence="4">NM7</strain>
    </source>
</reference>
<dbReference type="OrthoDB" id="9805121at2"/>
<dbReference type="Pfam" id="PF12034">
    <property type="entry name" value="YfbK_C"/>
    <property type="match status" value="1"/>
</dbReference>
<proteinExistence type="predicted"/>
<sequence length="616" mass="67264">MKTTCTKAICLALFLISFGFANAEVLSVTGKVTDASDNSPLVGVPVTIKGTNIGTLTDANGQYSISTEKGKILIFSYIGFITKEIKATKSRIDVALQPDTKALSEVMVVGHVPQKKTTLCGSIAGIQVQRGYYPPPVPAYDYNSEKNEEYKSFAENRFKDAKADPLSTFSLDVDAASYSNIRRMINLGQKPEKNSIRTEECINYFSYNYPNPTGKHPVNILTETQSCPWAKDHLLVRIGVKAKEIPSDNLPASNFVFLIDVSGSMGSANRLPLVIASMKLLVNNLRDKDRVAIVTYAGAAGEALPSTPGSDKQKITEALNNLQAGGSTAGGAGIQLAYKIAEKNFIKGGNNRIILCTDGDFNVGVSSTDDLESLIAEKRKTGVYLTVLGYGMGNYKDAKLQTLAEKGNGNHSYIDNLQEANKVLVSEFGSTMYAVAKDVKLQVEFNPKYVNAYRLIGYESRLLNKEDFNDDKKDAGELGAGHTVTAFYEIIPVGVKNNYGSVDDLKYQKTNVSAATSNNSNELMTVKLRYKPIDSDTSIKMEVPVMAGDREKKMSEDFAFASAVAMFSQLLRDSDFKGDATYDKVVELARKGLGNDPQGYRREFIRLAEAAKQLEK</sequence>
<keyword evidence="1" id="KW-0732">Signal</keyword>
<dbReference type="Pfam" id="PF12450">
    <property type="entry name" value="vWF_A"/>
    <property type="match status" value="1"/>
</dbReference>
<feature type="chain" id="PRO_5007904980" evidence="1">
    <location>
        <begin position="24"/>
        <end position="616"/>
    </location>
</feature>
<dbReference type="InterPro" id="IPR036465">
    <property type="entry name" value="vWFA_dom_sf"/>
</dbReference>
<dbReference type="CDD" id="cd01465">
    <property type="entry name" value="vWA_subgroup"/>
    <property type="match status" value="1"/>
</dbReference>
<dbReference type="Pfam" id="PF00092">
    <property type="entry name" value="VWA"/>
    <property type="match status" value="1"/>
</dbReference>
<feature type="signal peptide" evidence="1">
    <location>
        <begin position="1"/>
        <end position="23"/>
    </location>
</feature>
<dbReference type="PROSITE" id="PS50234">
    <property type="entry name" value="VWFA"/>
    <property type="match status" value="1"/>
</dbReference>
<evidence type="ECO:0000256" key="1">
    <source>
        <dbReference type="SAM" id="SignalP"/>
    </source>
</evidence>
<dbReference type="PANTHER" id="PTHR10166:SF37">
    <property type="entry name" value="STOLID, ISOFORM H"/>
    <property type="match status" value="1"/>
</dbReference>
<dbReference type="RefSeq" id="WP_068702597.1">
    <property type="nucleotide sequence ID" value="NZ_BDCR01000001.1"/>
</dbReference>
<dbReference type="EMBL" id="BDCR01000001">
    <property type="protein sequence ID" value="GAT62431.1"/>
    <property type="molecule type" value="Genomic_DNA"/>
</dbReference>
<dbReference type="Proteomes" id="UP000076586">
    <property type="component" value="Unassembled WGS sequence"/>
</dbReference>
<dbReference type="PANTHER" id="PTHR10166">
    <property type="entry name" value="VOLTAGE-DEPENDENT CALCIUM CHANNEL SUBUNIT ALPHA-2/DELTA-RELATED"/>
    <property type="match status" value="1"/>
</dbReference>
<dbReference type="AlphaFoldDB" id="A0A170Z8Z0"/>
<reference evidence="4" key="1">
    <citation type="submission" date="2016-04" db="EMBL/GenBank/DDBJ databases">
        <title>Draft genome sequence of Paludibacter jiangxiensis strain NM7.</title>
        <authorList>
            <person name="Qiu Y."/>
            <person name="Matsuura N."/>
            <person name="Ohashi A."/>
            <person name="Tourlousse M.D."/>
            <person name="Sekiguchi Y."/>
        </authorList>
    </citation>
    <scope>NUCLEOTIDE SEQUENCE [LARGE SCALE GENOMIC DNA]</scope>
    <source>
        <strain evidence="4">NM7</strain>
    </source>
</reference>
<dbReference type="SUPFAM" id="SSF53300">
    <property type="entry name" value="vWA-like"/>
    <property type="match status" value="1"/>
</dbReference>
<dbReference type="Pfam" id="PF13715">
    <property type="entry name" value="CarbopepD_reg_2"/>
    <property type="match status" value="1"/>
</dbReference>
<feature type="domain" description="VWFA" evidence="2">
    <location>
        <begin position="254"/>
        <end position="432"/>
    </location>
</feature>
<evidence type="ECO:0000313" key="4">
    <source>
        <dbReference type="Proteomes" id="UP000076586"/>
    </source>
</evidence>
<dbReference type="InterPro" id="IPR008969">
    <property type="entry name" value="CarboxyPept-like_regulatory"/>
</dbReference>
<accession>A0A170Z8Z0</accession>
<dbReference type="InterPro" id="IPR021908">
    <property type="entry name" value="YfbK_C"/>
</dbReference>
<dbReference type="SMART" id="SM00327">
    <property type="entry name" value="VWA"/>
    <property type="match status" value="1"/>
</dbReference>
<dbReference type="InterPro" id="IPR002035">
    <property type="entry name" value="VWF_A"/>
</dbReference>
<evidence type="ECO:0000313" key="3">
    <source>
        <dbReference type="EMBL" id="GAT62431.1"/>
    </source>
</evidence>
<dbReference type="STRING" id="681398.PJIAN_11025"/>
<comment type="caution">
    <text evidence="3">The sequence shown here is derived from an EMBL/GenBank/DDBJ whole genome shotgun (WGS) entry which is preliminary data.</text>
</comment>
<dbReference type="InterPro" id="IPR022156">
    <property type="entry name" value="Uncharacterised_YfbK_N"/>
</dbReference>
<protein>
    <submittedName>
        <fullName evidence="3">Ca-activated chloride channel family protein</fullName>
    </submittedName>
</protein>
<organism evidence="3 4">
    <name type="scientific">Paludibacter jiangxiensis</name>
    <dbReference type="NCBI Taxonomy" id="681398"/>
    <lineage>
        <taxon>Bacteria</taxon>
        <taxon>Pseudomonadati</taxon>
        <taxon>Bacteroidota</taxon>
        <taxon>Bacteroidia</taxon>
        <taxon>Bacteroidales</taxon>
        <taxon>Paludibacteraceae</taxon>
        <taxon>Paludibacter</taxon>
    </lineage>
</organism>
<gene>
    <name evidence="3" type="ORF">PJIAN_11025</name>
</gene>
<evidence type="ECO:0000259" key="2">
    <source>
        <dbReference type="PROSITE" id="PS50234"/>
    </source>
</evidence>
<dbReference type="InterPro" id="IPR051173">
    <property type="entry name" value="Ca_channel_alpha-2/delta"/>
</dbReference>
<dbReference type="Gene3D" id="3.40.50.410">
    <property type="entry name" value="von Willebrand factor, type A domain"/>
    <property type="match status" value="1"/>
</dbReference>
<keyword evidence="4" id="KW-1185">Reference proteome</keyword>